<dbReference type="EMBL" id="CBTK010000212">
    <property type="protein sequence ID" value="CDH45780.1"/>
    <property type="molecule type" value="Genomic_DNA"/>
</dbReference>
<comment type="subcellular location">
    <subcellularLocation>
        <location evidence="1">Cell membrane</location>
        <topology evidence="1">Multi-pass membrane protein</topology>
    </subcellularLocation>
</comment>
<feature type="transmembrane region" description="Helical" evidence="7">
    <location>
        <begin position="277"/>
        <end position="299"/>
    </location>
</feature>
<evidence type="ECO:0000259" key="8">
    <source>
        <dbReference type="Pfam" id="PF13190"/>
    </source>
</evidence>
<dbReference type="AlphaFoldDB" id="A0A7U7J4X9"/>
<dbReference type="PANTHER" id="PTHR34229:SF1">
    <property type="entry name" value="METAL TRANSPORT PROTEIN HI_1621-RELATED"/>
    <property type="match status" value="1"/>
</dbReference>
<comment type="caution">
    <text evidence="9">The sequence shown here is derived from an EMBL/GenBank/DDBJ whole genome shotgun (WGS) entry which is preliminary data.</text>
</comment>
<keyword evidence="5 7" id="KW-1133">Transmembrane helix</keyword>
<evidence type="ECO:0000256" key="5">
    <source>
        <dbReference type="ARBA" id="ARBA00022989"/>
    </source>
</evidence>
<keyword evidence="10" id="KW-1185">Reference proteome</keyword>
<keyword evidence="6 7" id="KW-0472">Membrane</keyword>
<evidence type="ECO:0000256" key="2">
    <source>
        <dbReference type="ARBA" id="ARBA00022448"/>
    </source>
</evidence>
<dbReference type="Pfam" id="PF13190">
    <property type="entry name" value="PDGLE"/>
    <property type="match status" value="1"/>
</dbReference>
<dbReference type="RefSeq" id="WP_034433832.1">
    <property type="nucleotide sequence ID" value="NZ_CBTK010000212.1"/>
</dbReference>
<protein>
    <submittedName>
        <fullName evidence="9">Cobalamin (Vitamin B12) biosynthesis CbiM protein</fullName>
    </submittedName>
</protein>
<reference evidence="9 10" key="1">
    <citation type="journal article" date="2014" name="ISME J.">
        <title>Candidatus Competibacter-lineage genomes retrieved from metagenomes reveal functional metabolic diversity.</title>
        <authorList>
            <person name="McIlroy S.J."/>
            <person name="Albertsen M."/>
            <person name="Andresen E.K."/>
            <person name="Saunders A.M."/>
            <person name="Kristiansen R."/>
            <person name="Stokholm-Bjerregaard M."/>
            <person name="Nielsen K.L."/>
            <person name="Nielsen P.H."/>
        </authorList>
    </citation>
    <scope>NUCLEOTIDE SEQUENCE [LARGE SCALE GENOMIC DNA]</scope>
    <source>
        <strain evidence="9 10">Run_B_J11</strain>
    </source>
</reference>
<dbReference type="Proteomes" id="UP000019184">
    <property type="component" value="Unassembled WGS sequence"/>
</dbReference>
<evidence type="ECO:0000256" key="7">
    <source>
        <dbReference type="SAM" id="Phobius"/>
    </source>
</evidence>
<feature type="transmembrane region" description="Helical" evidence="7">
    <location>
        <begin position="12"/>
        <end position="31"/>
    </location>
</feature>
<feature type="transmembrane region" description="Helical" evidence="7">
    <location>
        <begin position="43"/>
        <end position="60"/>
    </location>
</feature>
<evidence type="ECO:0000256" key="4">
    <source>
        <dbReference type="ARBA" id="ARBA00022692"/>
    </source>
</evidence>
<dbReference type="GO" id="GO:0005886">
    <property type="term" value="C:plasma membrane"/>
    <property type="evidence" value="ECO:0007669"/>
    <property type="project" value="UniProtKB-SubCell"/>
</dbReference>
<feature type="transmembrane region" description="Helical" evidence="7">
    <location>
        <begin position="72"/>
        <end position="99"/>
    </location>
</feature>
<keyword evidence="4 7" id="KW-0812">Transmembrane</keyword>
<evidence type="ECO:0000256" key="3">
    <source>
        <dbReference type="ARBA" id="ARBA00022475"/>
    </source>
</evidence>
<feature type="transmembrane region" description="Helical" evidence="7">
    <location>
        <begin position="214"/>
        <end position="235"/>
    </location>
</feature>
<name>A0A7U7J4X9_9GAMM</name>
<evidence type="ECO:0000256" key="6">
    <source>
        <dbReference type="ARBA" id="ARBA00023136"/>
    </source>
</evidence>
<evidence type="ECO:0000313" key="9">
    <source>
        <dbReference type="EMBL" id="CDH45780.1"/>
    </source>
</evidence>
<sequence length="305" mass="30762">MHISQDLISGSLCPITAAVSGLFLAGAAWAAYRSVEKPHALRFAAVSALVFAAQMMNFPISGGTSGHLVGGVLASALLGVPFGVLALALVVSIQALVFADGGLTVLGANVLNMAVIGAGLGGLLRLWLLKTLPASGTRFWIAAALASWASVMLAALACSVELALDGVLPLQQVVPAMLGVHALIGVGEALITCAALALFDRPAVIGAVPASRRFVAPTLAALLIALCLSPFASALPDGLEAVMAQYQLLHEAAPLFVTPLADYQVAGVSSEMLSTGLAGLIGVVLTFLAAGALALPLTLTRARTA</sequence>
<dbReference type="Pfam" id="PF01891">
    <property type="entry name" value="CbiM"/>
    <property type="match status" value="1"/>
</dbReference>
<feature type="domain" description="PDGLE" evidence="8">
    <location>
        <begin position="214"/>
        <end position="295"/>
    </location>
</feature>
<keyword evidence="2" id="KW-0813">Transport</keyword>
<feature type="transmembrane region" description="Helical" evidence="7">
    <location>
        <begin position="139"/>
        <end position="164"/>
    </location>
</feature>
<dbReference type="InterPro" id="IPR002751">
    <property type="entry name" value="CbiM/NikMN"/>
</dbReference>
<organism evidence="9 10">
    <name type="scientific">Candidatus Contendobacter odensis Run_B_J11</name>
    <dbReference type="NCBI Taxonomy" id="1400861"/>
    <lineage>
        <taxon>Bacteria</taxon>
        <taxon>Pseudomonadati</taxon>
        <taxon>Pseudomonadota</taxon>
        <taxon>Gammaproteobacteria</taxon>
        <taxon>Candidatus Competibacteraceae</taxon>
        <taxon>Candidatus Contendibacter</taxon>
    </lineage>
</organism>
<dbReference type="OrthoDB" id="5395048at2"/>
<dbReference type="GO" id="GO:0000041">
    <property type="term" value="P:transition metal ion transport"/>
    <property type="evidence" value="ECO:0007669"/>
    <property type="project" value="InterPro"/>
</dbReference>
<gene>
    <name evidence="9" type="primary">csdN</name>
    <name evidence="9" type="ORF">BN874_290021</name>
</gene>
<accession>A0A7U7J4X9</accession>
<feature type="transmembrane region" description="Helical" evidence="7">
    <location>
        <begin position="176"/>
        <end position="199"/>
    </location>
</feature>
<feature type="transmembrane region" description="Helical" evidence="7">
    <location>
        <begin position="105"/>
        <end position="127"/>
    </location>
</feature>
<keyword evidence="3" id="KW-1003">Cell membrane</keyword>
<dbReference type="InterPro" id="IPR025937">
    <property type="entry name" value="PDGLE_dom"/>
</dbReference>
<dbReference type="PANTHER" id="PTHR34229">
    <property type="entry name" value="METAL TRANSPORT PROTEIN HI_1621-RELATED"/>
    <property type="match status" value="1"/>
</dbReference>
<proteinExistence type="predicted"/>
<evidence type="ECO:0000256" key="1">
    <source>
        <dbReference type="ARBA" id="ARBA00004651"/>
    </source>
</evidence>
<evidence type="ECO:0000313" key="10">
    <source>
        <dbReference type="Proteomes" id="UP000019184"/>
    </source>
</evidence>
<dbReference type="Gene3D" id="1.10.1760.20">
    <property type="match status" value="1"/>
</dbReference>